<protein>
    <submittedName>
        <fullName evidence="1">Uncharacterized protein</fullName>
    </submittedName>
</protein>
<reference evidence="1 2" key="1">
    <citation type="journal article" date="2015" name="Genome Announc.">
        <title>Complete Genome Sequence of Steroid-Transforming Nocardioides simplex VKM Ac-2033D.</title>
        <authorList>
            <person name="Shtratnikova V.Y."/>
            <person name="Schelkunov M.I."/>
            <person name="Pekov Y.A."/>
            <person name="Fokina V.V."/>
            <person name="Logacheva M.D."/>
            <person name="Sokolov S.L."/>
            <person name="Bragin E.Y."/>
            <person name="Ashapkin V.V."/>
            <person name="Donova M.V."/>
        </authorList>
    </citation>
    <scope>NUCLEOTIDE SEQUENCE [LARGE SCALE GENOMIC DNA]</scope>
    <source>
        <strain evidence="1 2">VKM Ac-2033D</strain>
    </source>
</reference>
<organism evidence="1 2">
    <name type="scientific">Nocardioides simplex</name>
    <name type="common">Arthrobacter simplex</name>
    <dbReference type="NCBI Taxonomy" id="2045"/>
    <lineage>
        <taxon>Bacteria</taxon>
        <taxon>Bacillati</taxon>
        <taxon>Actinomycetota</taxon>
        <taxon>Actinomycetes</taxon>
        <taxon>Propionibacteriales</taxon>
        <taxon>Nocardioidaceae</taxon>
        <taxon>Pimelobacter</taxon>
    </lineage>
</organism>
<dbReference type="STRING" id="2045.KR76_00835"/>
<dbReference type="KEGG" id="psim:KR76_00835"/>
<dbReference type="AlphaFoldDB" id="A0A0A1DGG7"/>
<keyword evidence="2" id="KW-1185">Reference proteome</keyword>
<evidence type="ECO:0000313" key="1">
    <source>
        <dbReference type="EMBL" id="AIY15682.2"/>
    </source>
</evidence>
<evidence type="ECO:0000313" key="2">
    <source>
        <dbReference type="Proteomes" id="UP000030300"/>
    </source>
</evidence>
<name>A0A0A1DGG7_NOCSI</name>
<sequence length="141" mass="14432">MTPQGTWKLALTGDPVVVPSATGTTGLRAVAEYPAKIYDIRAYVDVAGCTFYVGGAADTATTTTGTGWVSGTFDPLTQVFKAKATSAGLVVATVPSGPMCTVLDYFYEDDPVAIIGATTGSAALWKNMPPAGSTSLLVGYP</sequence>
<gene>
    <name evidence="1" type="ORF">KR76_00835</name>
</gene>
<dbReference type="Proteomes" id="UP000030300">
    <property type="component" value="Chromosome"/>
</dbReference>
<accession>A0A0A1DGG7</accession>
<dbReference type="EMBL" id="CP009896">
    <property type="protein sequence ID" value="AIY15682.2"/>
    <property type="molecule type" value="Genomic_DNA"/>
</dbReference>
<dbReference type="HOGENOM" id="CLU_1823357_0_0_11"/>
<proteinExistence type="predicted"/>